<dbReference type="Proteomes" id="UP000694930">
    <property type="component" value="Chromosome 2"/>
</dbReference>
<sequence>MKKTIRYTFVSPGAIGKGRGRGLTSLGEKGGLPSNSNLSSQSSDIVKKYIKEIETSSTGNGQELKNSTMSTSQGIRMMHKNFMALEKENMQIDIASPMTNQVKKYTQEVETSMIFFNMLYMFLQIYRGFNLLD</sequence>
<evidence type="ECO:0000313" key="3">
    <source>
        <dbReference type="RefSeq" id="XP_027770124.1"/>
    </source>
</evidence>
<dbReference type="RefSeq" id="XP_027770124.1">
    <property type="nucleotide sequence ID" value="XM_027914323.1"/>
</dbReference>
<evidence type="ECO:0000256" key="1">
    <source>
        <dbReference type="SAM" id="MobiDB-lite"/>
    </source>
</evidence>
<keyword evidence="2" id="KW-1185">Reference proteome</keyword>
<evidence type="ECO:0000313" key="2">
    <source>
        <dbReference type="Proteomes" id="UP000694930"/>
    </source>
</evidence>
<reference evidence="3" key="2">
    <citation type="submission" date="2025-08" db="UniProtKB">
        <authorList>
            <consortium name="RefSeq"/>
        </authorList>
    </citation>
    <scope>IDENTIFICATION</scope>
</reference>
<proteinExistence type="predicted"/>
<organism evidence="2 3">
    <name type="scientific">Solanum pennellii</name>
    <name type="common">Tomato</name>
    <name type="synonym">Lycopersicon pennellii</name>
    <dbReference type="NCBI Taxonomy" id="28526"/>
    <lineage>
        <taxon>Eukaryota</taxon>
        <taxon>Viridiplantae</taxon>
        <taxon>Streptophyta</taxon>
        <taxon>Embryophyta</taxon>
        <taxon>Tracheophyta</taxon>
        <taxon>Spermatophyta</taxon>
        <taxon>Magnoliopsida</taxon>
        <taxon>eudicotyledons</taxon>
        <taxon>Gunneridae</taxon>
        <taxon>Pentapetalae</taxon>
        <taxon>asterids</taxon>
        <taxon>lamiids</taxon>
        <taxon>Solanales</taxon>
        <taxon>Solanaceae</taxon>
        <taxon>Solanoideae</taxon>
        <taxon>Solaneae</taxon>
        <taxon>Solanum</taxon>
        <taxon>Solanum subgen. Lycopersicon</taxon>
    </lineage>
</organism>
<name>A0ABM1V306_SOLPN</name>
<protein>
    <submittedName>
        <fullName evidence="3">Uncharacterized protein LOC114076042</fullName>
    </submittedName>
</protein>
<feature type="region of interest" description="Disordered" evidence="1">
    <location>
        <begin position="18"/>
        <end position="42"/>
    </location>
</feature>
<accession>A0ABM1V306</accession>
<dbReference type="GeneID" id="114076042"/>
<gene>
    <name evidence="3" type="primary">LOC114076042</name>
</gene>
<reference evidence="2" key="1">
    <citation type="journal article" date="2014" name="Nat. Genet.">
        <title>The genome of the stress-tolerant wild tomato species Solanum pennellii.</title>
        <authorList>
            <person name="Bolger A."/>
            <person name="Scossa F."/>
            <person name="Bolger M.E."/>
            <person name="Lanz C."/>
            <person name="Maumus F."/>
            <person name="Tohge T."/>
            <person name="Quesneville H."/>
            <person name="Alseekh S."/>
            <person name="Sorensen I."/>
            <person name="Lichtenstein G."/>
            <person name="Fich E.A."/>
            <person name="Conte M."/>
            <person name="Keller H."/>
            <person name="Schneeberger K."/>
            <person name="Schwacke R."/>
            <person name="Ofner I."/>
            <person name="Vrebalov J."/>
            <person name="Xu Y."/>
            <person name="Osorio S."/>
            <person name="Aflitos S.A."/>
            <person name="Schijlen E."/>
            <person name="Jimenez-Gomez J.M."/>
            <person name="Ryngajllo M."/>
            <person name="Kimura S."/>
            <person name="Kumar R."/>
            <person name="Koenig D."/>
            <person name="Headland L.R."/>
            <person name="Maloof J.N."/>
            <person name="Sinha N."/>
            <person name="van Ham R.C."/>
            <person name="Lankhorst R.K."/>
            <person name="Mao L."/>
            <person name="Vogel A."/>
            <person name="Arsova B."/>
            <person name="Panstruga R."/>
            <person name="Fei Z."/>
            <person name="Rose J.K."/>
            <person name="Zamir D."/>
            <person name="Carrari F."/>
            <person name="Giovannoni J.J."/>
            <person name="Weigel D."/>
            <person name="Usadel B."/>
            <person name="Fernie A.R."/>
        </authorList>
    </citation>
    <scope>NUCLEOTIDE SEQUENCE [LARGE SCALE GENOMIC DNA]</scope>
    <source>
        <strain evidence="2">cv. LA0716</strain>
    </source>
</reference>